<dbReference type="RefSeq" id="WP_221004992.1">
    <property type="nucleotide sequence ID" value="NZ_CP081150.1"/>
</dbReference>
<dbReference type="Proteomes" id="UP000825679">
    <property type="component" value="Chromosome"/>
</dbReference>
<proteinExistence type="predicted"/>
<keyword evidence="2" id="KW-1185">Reference proteome</keyword>
<dbReference type="Pfam" id="PF15580">
    <property type="entry name" value="Imm53"/>
    <property type="match status" value="1"/>
</dbReference>
<dbReference type="InterPro" id="IPR028228">
    <property type="entry name" value="Imm53"/>
</dbReference>
<evidence type="ECO:0000313" key="1">
    <source>
        <dbReference type="EMBL" id="QZA76587.1"/>
    </source>
</evidence>
<gene>
    <name evidence="1" type="ORF">K4H28_09605</name>
</gene>
<accession>A0ABX8Z1Y2</accession>
<sequence length="101" mass="11890">MNTIQRVQEWYASQCNEDWEHSYGITIENIDNPGWIVKIDLTETNLYCVPFEEFQREQRDDELDWVSCKSDGVKFIGACGARNLEEVLIIFLNWAERVGRT</sequence>
<evidence type="ECO:0000313" key="2">
    <source>
        <dbReference type="Proteomes" id="UP000825679"/>
    </source>
</evidence>
<organism evidence="1 2">
    <name type="scientific">Deefgea tanakiae</name>
    <dbReference type="NCBI Taxonomy" id="2865840"/>
    <lineage>
        <taxon>Bacteria</taxon>
        <taxon>Pseudomonadati</taxon>
        <taxon>Pseudomonadota</taxon>
        <taxon>Betaproteobacteria</taxon>
        <taxon>Neisseriales</taxon>
        <taxon>Chitinibacteraceae</taxon>
        <taxon>Deefgea</taxon>
    </lineage>
</organism>
<name>A0ABX8Z1Y2_9NEIS</name>
<dbReference type="EMBL" id="CP081150">
    <property type="protein sequence ID" value="QZA76587.1"/>
    <property type="molecule type" value="Genomic_DNA"/>
</dbReference>
<protein>
    <submittedName>
        <fullName evidence="1">Immunity 53 family protein</fullName>
    </submittedName>
</protein>
<reference evidence="1 2" key="1">
    <citation type="submission" date="2021-08" db="EMBL/GenBank/DDBJ databases">
        <title>complete genome sequencing of Deefgea sp. D25.</title>
        <authorList>
            <person name="Bae J.-W."/>
            <person name="Gim D.-H."/>
        </authorList>
    </citation>
    <scope>NUCLEOTIDE SEQUENCE [LARGE SCALE GENOMIC DNA]</scope>
    <source>
        <strain evidence="1 2">D25</strain>
    </source>
</reference>